<organism evidence="3 4">
    <name type="scientific">Photorhabdus asymbiotica subsp. asymbiotica (strain ATCC 43949 / 3105-77)</name>
    <name type="common">Xenorhabdus luminescens (strain 2)</name>
    <dbReference type="NCBI Taxonomy" id="553480"/>
    <lineage>
        <taxon>Bacteria</taxon>
        <taxon>Pseudomonadati</taxon>
        <taxon>Pseudomonadota</taxon>
        <taxon>Gammaproteobacteria</taxon>
        <taxon>Enterobacterales</taxon>
        <taxon>Morganellaceae</taxon>
        <taxon>Photorhabdus</taxon>
    </lineage>
</organism>
<evidence type="ECO:0000313" key="4">
    <source>
        <dbReference type="Proteomes" id="UP000002747"/>
    </source>
</evidence>
<evidence type="ECO:0000313" key="3">
    <source>
        <dbReference type="EMBL" id="CAQ85670.1"/>
    </source>
</evidence>
<dbReference type="EMBL" id="FM162591">
    <property type="protein sequence ID" value="CAQ85670.1"/>
    <property type="molecule type" value="Genomic_DNA"/>
</dbReference>
<dbReference type="KEGG" id="pay:PAU_03582"/>
<dbReference type="eggNOG" id="ENOG50330HV">
    <property type="taxonomic scope" value="Bacteria"/>
</dbReference>
<dbReference type="GO" id="GO:0044659">
    <property type="term" value="P:viral release from host cell by cytolysis"/>
    <property type="evidence" value="ECO:0007669"/>
    <property type="project" value="InterPro"/>
</dbReference>
<dbReference type="Proteomes" id="UP000002747">
    <property type="component" value="Chromosome"/>
</dbReference>
<protein>
    <submittedName>
        <fullName evidence="3">Similar to cryptic prophage endopeptidase b1362</fullName>
    </submittedName>
</protein>
<name>C7BKZ5_PHOAA</name>
<feature type="coiled-coil region" evidence="1">
    <location>
        <begin position="87"/>
        <end position="114"/>
    </location>
</feature>
<dbReference type="AlphaFoldDB" id="C7BKZ5"/>
<dbReference type="Pfam" id="PF03245">
    <property type="entry name" value="Phage_lysis"/>
    <property type="match status" value="1"/>
</dbReference>
<reference evidence="3 4" key="1">
    <citation type="journal article" date="2009" name="BMC Genomics">
        <title>Comparative genomics of the emerging human pathogen Photorhabdus asymbiotica with the insect pathogen Photorhabdus luminescens.</title>
        <authorList>
            <person name="Wilkinson P."/>
            <person name="Waterfield N.R."/>
            <person name="Crossman L."/>
            <person name="Corton C."/>
            <person name="Sanchez-Contreras M."/>
            <person name="Vlisidou I."/>
            <person name="Barron A."/>
            <person name="Bignell A."/>
            <person name="Clark L."/>
            <person name="Ormond D."/>
            <person name="Mayho M."/>
            <person name="Bason N."/>
            <person name="Smith F."/>
            <person name="Simmonds M."/>
            <person name="Churcher C."/>
            <person name="Harris D."/>
            <person name="Thompson N.R."/>
            <person name="Quail M."/>
            <person name="Parkhill J."/>
            <person name="ffrench-Constant R.H."/>
        </authorList>
    </citation>
    <scope>NUCLEOTIDE SEQUENCE [LARGE SCALE GENOMIC DNA]</scope>
    <source>
        <strain evidence="4">ATCC 43949 / 3105-77</strain>
    </source>
</reference>
<accession>C7BKZ5</accession>
<dbReference type="STRING" id="291112.PAU_03582"/>
<dbReference type="InterPro" id="IPR004929">
    <property type="entry name" value="I-spanin"/>
</dbReference>
<sequence length="174" mass="19659">MEYGWWENITGAGCSQGIGKNDVFIMKFNAHYYTLIALIIVSLTAYYYRSALQKERHVTKQQQEDIQQLTDTISYQNSHITMLAELDNKHTKELANAKSEIDGLRDDVAAGRRRLRIAATCPKSEAGSPSGVVNASTARPTNSSIRDYWTLRERIAVVNQQVLGLQDYIKTQCQ</sequence>
<evidence type="ECO:0000256" key="1">
    <source>
        <dbReference type="SAM" id="Coils"/>
    </source>
</evidence>
<proteinExistence type="predicted"/>
<keyword evidence="2" id="KW-1133">Transmembrane helix</keyword>
<gene>
    <name evidence="3" type="primary">gene0098</name>
    <name evidence="3" type="ordered locus">PAU_03582</name>
</gene>
<feature type="transmembrane region" description="Helical" evidence="2">
    <location>
        <begin position="30"/>
        <end position="48"/>
    </location>
</feature>
<keyword evidence="2" id="KW-0472">Membrane</keyword>
<keyword evidence="1" id="KW-0175">Coiled coil</keyword>
<evidence type="ECO:0000256" key="2">
    <source>
        <dbReference type="SAM" id="Phobius"/>
    </source>
</evidence>
<keyword evidence="2" id="KW-0812">Transmembrane</keyword>